<organism evidence="2 3">
    <name type="scientific">Schistocephalus solidus</name>
    <name type="common">Tapeworm</name>
    <dbReference type="NCBI Taxonomy" id="70667"/>
    <lineage>
        <taxon>Eukaryota</taxon>
        <taxon>Metazoa</taxon>
        <taxon>Spiralia</taxon>
        <taxon>Lophotrochozoa</taxon>
        <taxon>Platyhelminthes</taxon>
        <taxon>Cestoda</taxon>
        <taxon>Eucestoda</taxon>
        <taxon>Diphyllobothriidea</taxon>
        <taxon>Diphyllobothriidae</taxon>
        <taxon>Schistocephalus</taxon>
    </lineage>
</organism>
<evidence type="ECO:0000256" key="1">
    <source>
        <dbReference type="SAM" id="MobiDB-lite"/>
    </source>
</evidence>
<accession>A0A3P7BPB2</accession>
<reference evidence="2 3" key="1">
    <citation type="submission" date="2018-11" db="EMBL/GenBank/DDBJ databases">
        <authorList>
            <consortium name="Pathogen Informatics"/>
        </authorList>
    </citation>
    <scope>NUCLEOTIDE SEQUENCE [LARGE SCALE GENOMIC DNA]</scope>
    <source>
        <strain evidence="2 3">NST_G2</strain>
    </source>
</reference>
<feature type="region of interest" description="Disordered" evidence="1">
    <location>
        <begin position="1"/>
        <end position="21"/>
    </location>
</feature>
<dbReference type="EMBL" id="UYSU01011254">
    <property type="protein sequence ID" value="VDL88349.1"/>
    <property type="molecule type" value="Genomic_DNA"/>
</dbReference>
<name>A0A3P7BPB2_SCHSO</name>
<protein>
    <submittedName>
        <fullName evidence="2">Uncharacterized protein</fullName>
    </submittedName>
</protein>
<sequence length="55" mass="5846">MDADKEDDDGSLFADDEQSGEVTVLSSAQLTIFVDQLQSKAPNPTCGPNSANLEM</sequence>
<evidence type="ECO:0000313" key="2">
    <source>
        <dbReference type="EMBL" id="VDL88349.1"/>
    </source>
</evidence>
<dbReference type="Proteomes" id="UP000275846">
    <property type="component" value="Unassembled WGS sequence"/>
</dbReference>
<gene>
    <name evidence="2" type="ORF">SSLN_LOCUS1964</name>
</gene>
<evidence type="ECO:0000313" key="3">
    <source>
        <dbReference type="Proteomes" id="UP000275846"/>
    </source>
</evidence>
<keyword evidence="3" id="KW-1185">Reference proteome</keyword>
<feature type="compositionally biased region" description="Acidic residues" evidence="1">
    <location>
        <begin position="1"/>
        <end position="19"/>
    </location>
</feature>
<dbReference type="AlphaFoldDB" id="A0A3P7BPB2"/>
<proteinExistence type="predicted"/>